<evidence type="ECO:0000256" key="2">
    <source>
        <dbReference type="ARBA" id="ARBA00023002"/>
    </source>
</evidence>
<dbReference type="EMBL" id="JBHSGG010000025">
    <property type="protein sequence ID" value="MFC4728366.1"/>
    <property type="molecule type" value="Genomic_DNA"/>
</dbReference>
<protein>
    <submittedName>
        <fullName evidence="3">Pteridine reductase</fullName>
        <ecNumber evidence="3">1.5.1.33</ecNumber>
    </submittedName>
</protein>
<dbReference type="EC" id="1.5.1.33" evidence="3"/>
<dbReference type="PRINTS" id="PR00081">
    <property type="entry name" value="GDHRDH"/>
</dbReference>
<dbReference type="Pfam" id="PF13561">
    <property type="entry name" value="adh_short_C2"/>
    <property type="match status" value="1"/>
</dbReference>
<dbReference type="InterPro" id="IPR002347">
    <property type="entry name" value="SDR_fam"/>
</dbReference>
<keyword evidence="4" id="KW-1185">Reference proteome</keyword>
<dbReference type="Gene3D" id="3.40.50.720">
    <property type="entry name" value="NAD(P)-binding Rossmann-like Domain"/>
    <property type="match status" value="1"/>
</dbReference>
<dbReference type="PROSITE" id="PS00061">
    <property type="entry name" value="ADH_SHORT"/>
    <property type="match status" value="1"/>
</dbReference>
<dbReference type="RefSeq" id="WP_377004396.1">
    <property type="nucleotide sequence ID" value="NZ_JBHSGG010000025.1"/>
</dbReference>
<dbReference type="Proteomes" id="UP001595892">
    <property type="component" value="Unassembled WGS sequence"/>
</dbReference>
<gene>
    <name evidence="3" type="ORF">ACFO3Q_09300</name>
</gene>
<dbReference type="InterPro" id="IPR020904">
    <property type="entry name" value="Sc_DH/Rdtase_CS"/>
</dbReference>
<proteinExistence type="inferred from homology"/>
<comment type="caution">
    <text evidence="3">The sequence shown here is derived from an EMBL/GenBank/DDBJ whole genome shotgun (WGS) entry which is preliminary data.</text>
</comment>
<keyword evidence="2 3" id="KW-0560">Oxidoreductase</keyword>
<dbReference type="InterPro" id="IPR036291">
    <property type="entry name" value="NAD(P)-bd_dom_sf"/>
</dbReference>
<dbReference type="SUPFAM" id="SSF51735">
    <property type="entry name" value="NAD(P)-binding Rossmann-fold domains"/>
    <property type="match status" value="1"/>
</dbReference>
<sequence length="245" mass="25214">MAFTAPVALVTGAARRIGAAIARRLHADGHALALHYRRPGPELDALLAAFEAARPGSAVALQADLREPQACERLVAEAQARLGRLDALVNNASAFAVAPLEASDAALFDAQFAVNARAPFLLARAAAPFLRAQRGAIVNVADVYAAQPRPDAIAYSASKAALVAITQGLAGALAPEVRVNAVAPGAILWPDGESGSGDREAILARTALGRRGSPEDIADAVAWLLRAPFVTGQVVRVDGGRALTA</sequence>
<evidence type="ECO:0000313" key="4">
    <source>
        <dbReference type="Proteomes" id="UP001595892"/>
    </source>
</evidence>
<reference evidence="4" key="1">
    <citation type="journal article" date="2019" name="Int. J. Syst. Evol. Microbiol.">
        <title>The Global Catalogue of Microorganisms (GCM) 10K type strain sequencing project: providing services to taxonomists for standard genome sequencing and annotation.</title>
        <authorList>
            <consortium name="The Broad Institute Genomics Platform"/>
            <consortium name="The Broad Institute Genome Sequencing Center for Infectious Disease"/>
            <person name="Wu L."/>
            <person name="Ma J."/>
        </authorList>
    </citation>
    <scope>NUCLEOTIDE SEQUENCE [LARGE SCALE GENOMIC DNA]</scope>
    <source>
        <strain evidence="4">CGMCC 1.13574</strain>
    </source>
</reference>
<dbReference type="PANTHER" id="PTHR43639">
    <property type="entry name" value="OXIDOREDUCTASE, SHORT-CHAIN DEHYDROGENASE/REDUCTASE FAMILY (AFU_ORTHOLOGUE AFUA_5G02870)"/>
    <property type="match status" value="1"/>
</dbReference>
<name>A0ABV9NME7_9GAMM</name>
<dbReference type="GO" id="GO:0047040">
    <property type="term" value="F:pteridine reductase activity"/>
    <property type="evidence" value="ECO:0007669"/>
    <property type="project" value="UniProtKB-EC"/>
</dbReference>
<dbReference type="NCBIfam" id="NF006598">
    <property type="entry name" value="PRK09135.1"/>
    <property type="match status" value="1"/>
</dbReference>
<organism evidence="3 4">
    <name type="scientific">Coralloluteibacterium thermophilum</name>
    <dbReference type="NCBI Taxonomy" id="2707049"/>
    <lineage>
        <taxon>Bacteria</taxon>
        <taxon>Pseudomonadati</taxon>
        <taxon>Pseudomonadota</taxon>
        <taxon>Gammaproteobacteria</taxon>
        <taxon>Lysobacterales</taxon>
        <taxon>Lysobacteraceae</taxon>
        <taxon>Coralloluteibacterium</taxon>
    </lineage>
</organism>
<comment type="similarity">
    <text evidence="1">Belongs to the short-chain dehydrogenases/reductases (SDR) family.</text>
</comment>
<evidence type="ECO:0000256" key="1">
    <source>
        <dbReference type="ARBA" id="ARBA00006484"/>
    </source>
</evidence>
<dbReference type="PRINTS" id="PR00080">
    <property type="entry name" value="SDRFAMILY"/>
</dbReference>
<dbReference type="PANTHER" id="PTHR43639:SF1">
    <property type="entry name" value="SHORT-CHAIN DEHYDROGENASE_REDUCTASE FAMILY PROTEIN"/>
    <property type="match status" value="1"/>
</dbReference>
<accession>A0ABV9NME7</accession>
<evidence type="ECO:0000313" key="3">
    <source>
        <dbReference type="EMBL" id="MFC4728366.1"/>
    </source>
</evidence>